<name>Q9V1F7_PYRAB</name>
<feature type="transmembrane region" description="Helical" evidence="1">
    <location>
        <begin position="6"/>
        <end position="37"/>
    </location>
</feature>
<dbReference type="EMBL" id="AJ248284">
    <property type="protein sequence ID" value="CAB49392.1"/>
    <property type="molecule type" value="Genomic_DNA"/>
</dbReference>
<reference evidence="2" key="2">
    <citation type="journal article" date="2000" name="J. Mol. Biol.">
        <title>Archaeal homologs of eukaryotic methylation guide small nucleolar RNAs: lessons from the Pyrococcus genomes.</title>
        <authorList>
            <person name="Gaspin C."/>
            <person name="Cavaille J."/>
            <person name="Erauso G."/>
        </authorList>
    </citation>
    <scope>NUCLEOTIDE SEQUENCE</scope>
    <source>
        <strain evidence="2">Orsay</strain>
    </source>
</reference>
<dbReference type="KEGG" id="pab:PAB0312"/>
<keyword evidence="1" id="KW-1133">Transmembrane helix</keyword>
<accession>Q9V1F7</accession>
<organism evidence="2 4">
    <name type="scientific">Pyrococcus abyssi (strain GE5 / Orsay)</name>
    <dbReference type="NCBI Taxonomy" id="272844"/>
    <lineage>
        <taxon>Archaea</taxon>
        <taxon>Methanobacteriati</taxon>
        <taxon>Methanobacteriota</taxon>
        <taxon>Thermococci</taxon>
        <taxon>Thermococcales</taxon>
        <taxon>Thermococcaceae</taxon>
        <taxon>Pyrococcus</taxon>
    </lineage>
</organism>
<evidence type="ECO:0000313" key="2">
    <source>
        <dbReference type="EMBL" id="CAB49392.1"/>
    </source>
</evidence>
<dbReference type="STRING" id="272844.PAB0312"/>
<reference evidence="2 4" key="4">
    <citation type="journal article" date="2003" name="Mol. Microbiol.">
        <title>An integrated analysis of the genome of the hyperthermophilic archaeon Pyrococcus abyssi.</title>
        <authorList>
            <person name="Cohen G."/>
            <person name="Barbe V."/>
            <person name="Flament D."/>
            <person name="Galperin M."/>
            <person name="Heilig R."/>
            <person name="Ripp R."/>
            <person name="Lecompte O."/>
            <person name="Prieur D."/>
            <person name="Poch O."/>
            <person name="Quellerou J."/>
            <person name="Thierry J.C."/>
            <person name="Van der Oost J."/>
            <person name="Weissenbach J."/>
            <person name="Zivanovic Y."/>
            <person name="Forterre P."/>
        </authorList>
    </citation>
    <scope>NUCLEOTIDE SEQUENCE [LARGE SCALE GENOMIC DNA]</scope>
    <source>
        <strain evidence="4">GE5 / Orsay</strain>
        <strain evidence="2">Orsay</strain>
    </source>
</reference>
<dbReference type="HOGENOM" id="CLU_1159092_0_0_2"/>
<keyword evidence="1" id="KW-0812">Transmembrane</keyword>
<gene>
    <name evidence="2" type="ordered locus">PAB0312</name>
</gene>
<sequence length="239" mass="25771">MRKGGLLGLALFLVVLVIVGLIALTFIGLGLLGIFGFGHEKWFSLSNCHCECSTMEAGEVREIGTYNGSKVHISNLVGRLVVEEGNSPLVIYSNLPINVSQVGDEVLITCNECNKYKDGKIIVKGNLSELEIGDVLGKVEVEVPLRILKVGDIMGELEVHAPVGVFESGDIMGRVSVKALKLVDVEDVLGELKVMVPEGYGVNLKVDDIMGKIKNEAKGEKKVKVNLEDVMGRVEIING</sequence>
<dbReference type="RefSeq" id="WP_010867594.1">
    <property type="nucleotide sequence ID" value="NC_000868.1"/>
</dbReference>
<evidence type="ECO:0000256" key="1">
    <source>
        <dbReference type="SAM" id="Phobius"/>
    </source>
</evidence>
<dbReference type="OrthoDB" id="86202at2157"/>
<evidence type="ECO:0000313" key="3">
    <source>
        <dbReference type="EMBL" id="CCE69853.1"/>
    </source>
</evidence>
<dbReference type="PATRIC" id="fig|272844.11.peg.497"/>
<proteinExistence type="predicted"/>
<dbReference type="eggNOG" id="arCOG05756">
    <property type="taxonomic scope" value="Archaea"/>
</dbReference>
<dbReference type="PIR" id="A75164">
    <property type="entry name" value="A75164"/>
</dbReference>
<dbReference type="AlphaFoldDB" id="Q9V1F7"/>
<evidence type="ECO:0000313" key="5">
    <source>
        <dbReference type="Proteomes" id="UP000009139"/>
    </source>
</evidence>
<keyword evidence="4" id="KW-1185">Reference proteome</keyword>
<reference evidence="3 5" key="5">
    <citation type="journal article" date="2012" name="Curr. Microbiol.">
        <title>Re-annotation of two hyperthermophilic archaea Pyrococcus abyssi GE5 and Pyrococcus furiosus DSM 3638.</title>
        <authorList>
            <person name="Gao J."/>
            <person name="Wang J."/>
        </authorList>
    </citation>
    <scope>GENOME REANNOTATION</scope>
    <source>
        <strain evidence="3">GE5</strain>
        <strain evidence="5">GE5 / Orsay</strain>
    </source>
</reference>
<keyword evidence="1" id="KW-0472">Membrane</keyword>
<reference evidence="2" key="1">
    <citation type="submission" date="1999-07" db="EMBL/GenBank/DDBJ databases">
        <authorList>
            <person name="Genoscope"/>
        </authorList>
    </citation>
    <scope>NUCLEOTIDE SEQUENCE</scope>
    <source>
        <strain evidence="2">Orsay</strain>
    </source>
</reference>
<dbReference type="Proteomes" id="UP000009139">
    <property type="component" value="Chromosome"/>
</dbReference>
<dbReference type="EMBL" id="HE613800">
    <property type="protein sequence ID" value="CCE69853.1"/>
    <property type="molecule type" value="Genomic_DNA"/>
</dbReference>
<reference evidence="2" key="3">
    <citation type="journal article" date="2001" name="Genome Res.">
        <title>Genome evolution at the genus level: comparison of three complete genomes of hyperthermophilic archaea.</title>
        <authorList>
            <person name="Lecompte O."/>
            <person name="Ripp R."/>
            <person name="Puzos-Barbe V."/>
            <person name="Duprat S."/>
            <person name="Heilig R."/>
            <person name="Dietrich J."/>
            <person name="Thierry J.C."/>
            <person name="Poch O."/>
        </authorList>
    </citation>
    <scope>NUCLEOTIDE SEQUENCE</scope>
    <source>
        <strain evidence="2">Orsay</strain>
    </source>
</reference>
<protein>
    <submittedName>
        <fullName evidence="2">Uncharacterized protein</fullName>
    </submittedName>
</protein>
<dbReference type="Proteomes" id="UP000000810">
    <property type="component" value="Chromosome"/>
</dbReference>
<evidence type="ECO:0000313" key="4">
    <source>
        <dbReference type="Proteomes" id="UP000000810"/>
    </source>
</evidence>